<reference evidence="1" key="2">
    <citation type="journal article" date="2015" name="Fish Shellfish Immunol.">
        <title>Early steps in the European eel (Anguilla anguilla)-Vibrio vulnificus interaction in the gills: Role of the RtxA13 toxin.</title>
        <authorList>
            <person name="Callol A."/>
            <person name="Pajuelo D."/>
            <person name="Ebbesson L."/>
            <person name="Teles M."/>
            <person name="MacKenzie S."/>
            <person name="Amaro C."/>
        </authorList>
    </citation>
    <scope>NUCLEOTIDE SEQUENCE</scope>
</reference>
<name>A0A0E9UXI2_ANGAN</name>
<protein>
    <submittedName>
        <fullName evidence="1">Uncharacterized protein</fullName>
    </submittedName>
</protein>
<sequence length="29" mass="3402">MNTQPYHINSVNVINRDKLTQTQCTKLIK</sequence>
<organism evidence="1">
    <name type="scientific">Anguilla anguilla</name>
    <name type="common">European freshwater eel</name>
    <name type="synonym">Muraena anguilla</name>
    <dbReference type="NCBI Taxonomy" id="7936"/>
    <lineage>
        <taxon>Eukaryota</taxon>
        <taxon>Metazoa</taxon>
        <taxon>Chordata</taxon>
        <taxon>Craniata</taxon>
        <taxon>Vertebrata</taxon>
        <taxon>Euteleostomi</taxon>
        <taxon>Actinopterygii</taxon>
        <taxon>Neopterygii</taxon>
        <taxon>Teleostei</taxon>
        <taxon>Anguilliformes</taxon>
        <taxon>Anguillidae</taxon>
        <taxon>Anguilla</taxon>
    </lineage>
</organism>
<proteinExistence type="predicted"/>
<dbReference type="AlphaFoldDB" id="A0A0E9UXI2"/>
<dbReference type="EMBL" id="GBXM01038692">
    <property type="protein sequence ID" value="JAH69885.1"/>
    <property type="molecule type" value="Transcribed_RNA"/>
</dbReference>
<evidence type="ECO:0000313" key="1">
    <source>
        <dbReference type="EMBL" id="JAH69885.1"/>
    </source>
</evidence>
<accession>A0A0E9UXI2</accession>
<reference evidence="1" key="1">
    <citation type="submission" date="2014-11" db="EMBL/GenBank/DDBJ databases">
        <authorList>
            <person name="Amaro Gonzalez C."/>
        </authorList>
    </citation>
    <scope>NUCLEOTIDE SEQUENCE</scope>
</reference>